<comment type="similarity">
    <text evidence="2">Belongs to the DNA repair enzymes AP/ExoA family.</text>
</comment>
<keyword evidence="3" id="KW-0479">Metal-binding</keyword>
<dbReference type="InterPro" id="IPR036691">
    <property type="entry name" value="Endo/exonu/phosph_ase_sf"/>
</dbReference>
<evidence type="ECO:0000256" key="1">
    <source>
        <dbReference type="ARBA" id="ARBA00001946"/>
    </source>
</evidence>
<dbReference type="GO" id="GO:0006284">
    <property type="term" value="P:base-excision repair"/>
    <property type="evidence" value="ECO:0007669"/>
    <property type="project" value="TreeGrafter"/>
</dbReference>
<dbReference type="OrthoDB" id="3264871at2759"/>
<evidence type="ECO:0000256" key="5">
    <source>
        <dbReference type="ARBA" id="ARBA00022842"/>
    </source>
</evidence>
<evidence type="ECO:0000259" key="7">
    <source>
        <dbReference type="Pfam" id="PF03372"/>
    </source>
</evidence>
<keyword evidence="4" id="KW-0378">Hydrolase</keyword>
<dbReference type="InterPro" id="IPR004808">
    <property type="entry name" value="AP_endonuc_1"/>
</dbReference>
<evidence type="ECO:0000256" key="4">
    <source>
        <dbReference type="ARBA" id="ARBA00022801"/>
    </source>
</evidence>
<dbReference type="PANTHER" id="PTHR22748:SF4">
    <property type="entry name" value="DNA-(APURINIC OR APYRIMIDINIC SITE) ENDONUCLEASE 2"/>
    <property type="match status" value="1"/>
</dbReference>
<reference evidence="9" key="1">
    <citation type="journal article" date="2012" name="Proc. Natl. Acad. Sci. U.S.A.">
        <title>Genome sequence of the button mushroom Agaricus bisporus reveals mechanisms governing adaptation to a humic-rich ecological niche.</title>
        <authorList>
            <person name="Morin E."/>
            <person name="Kohler A."/>
            <person name="Baker A.R."/>
            <person name="Foulongne-Oriol M."/>
            <person name="Lombard V."/>
            <person name="Nagy L.G."/>
            <person name="Ohm R.A."/>
            <person name="Patyshakuliyeva A."/>
            <person name="Brun A."/>
            <person name="Aerts A.L."/>
            <person name="Bailey A.M."/>
            <person name="Billette C."/>
            <person name="Coutinho P.M."/>
            <person name="Deakin G."/>
            <person name="Doddapaneni H."/>
            <person name="Floudas D."/>
            <person name="Grimwood J."/>
            <person name="Hilden K."/>
            <person name="Kuees U."/>
            <person name="LaButti K.M."/>
            <person name="Lapidus A."/>
            <person name="Lindquist E.A."/>
            <person name="Lucas S.M."/>
            <person name="Murat C."/>
            <person name="Riley R.W."/>
            <person name="Salamov A.A."/>
            <person name="Schmutz J."/>
            <person name="Subramanian V."/>
            <person name="Woesten H.A.B."/>
            <person name="Xu J."/>
            <person name="Eastwood D.C."/>
            <person name="Foster G.D."/>
            <person name="Sonnenberg A.S."/>
            <person name="Cullen D."/>
            <person name="de Vries R.P."/>
            <person name="Lundell T."/>
            <person name="Hibbett D.S."/>
            <person name="Henrissat B."/>
            <person name="Burton K.S."/>
            <person name="Kerrigan R.W."/>
            <person name="Challen M.P."/>
            <person name="Grigoriev I.V."/>
            <person name="Martin F."/>
        </authorList>
    </citation>
    <scope>NUCLEOTIDE SEQUENCE [LARGE SCALE GENOMIC DNA]</scope>
    <source>
        <strain evidence="9">JB137-S8 / ATCC MYA-4627 / FGSC 10392</strain>
    </source>
</reference>
<keyword evidence="5" id="KW-0460">Magnesium</keyword>
<dbReference type="GO" id="GO:0046872">
    <property type="term" value="F:metal ion binding"/>
    <property type="evidence" value="ECO:0007669"/>
    <property type="project" value="UniProtKB-KW"/>
</dbReference>
<evidence type="ECO:0000256" key="6">
    <source>
        <dbReference type="SAM" id="MobiDB-lite"/>
    </source>
</evidence>
<dbReference type="GO" id="GO:0005634">
    <property type="term" value="C:nucleus"/>
    <property type="evidence" value="ECO:0007669"/>
    <property type="project" value="TreeGrafter"/>
</dbReference>
<evidence type="ECO:0000313" key="8">
    <source>
        <dbReference type="EMBL" id="EKM75935.1"/>
    </source>
</evidence>
<evidence type="ECO:0000256" key="3">
    <source>
        <dbReference type="ARBA" id="ARBA00022723"/>
    </source>
</evidence>
<feature type="region of interest" description="Disordered" evidence="6">
    <location>
        <begin position="1"/>
        <end position="39"/>
    </location>
</feature>
<dbReference type="eggNOG" id="ENOG502SMUP">
    <property type="taxonomic scope" value="Eukaryota"/>
</dbReference>
<comment type="cofactor">
    <cofactor evidence="1">
        <name>Mg(2+)</name>
        <dbReference type="ChEBI" id="CHEBI:18420"/>
    </cofactor>
</comment>
<gene>
    <name evidence="8" type="ORF">AGABI1DRAFT_94557</name>
</gene>
<evidence type="ECO:0000313" key="9">
    <source>
        <dbReference type="Proteomes" id="UP000008493"/>
    </source>
</evidence>
<keyword evidence="9" id="KW-1185">Reference proteome</keyword>
<dbReference type="GO" id="GO:0008081">
    <property type="term" value="F:phosphoric diester hydrolase activity"/>
    <property type="evidence" value="ECO:0007669"/>
    <property type="project" value="TreeGrafter"/>
</dbReference>
<feature type="domain" description="Endonuclease/exonuclease/phosphatase" evidence="7">
    <location>
        <begin position="46"/>
        <end position="283"/>
    </location>
</feature>
<evidence type="ECO:0000256" key="2">
    <source>
        <dbReference type="ARBA" id="ARBA00007092"/>
    </source>
</evidence>
<sequence length="570" mass="64997">MPAEQATNNPDNPPVPRRQRNNPHNTVTSPLPKPQKNTRANIRIGSLNIQGRGANSIYDPSNKWTKINQLVRDKKIAILAVQEAHLNQCMTEQLNDLFVNLSIFASPDPENMNARGVAFVINQRIAAVGKNIKIETIIPGRAMLLETKWHNDESLTILNVYAPTNMRESRTFWNNLWEMWTNTDSTLPFPDIILGDFNITEHPQDRCNGRWDNQETVDALQNLMKAFQMKDGWRDTFPNTQTFTMVHNGNHHQSRLDRIYIAEEQTNRAHEWTIDDVPIPTDHKLISVNIVIPNTPYIGKGRWAIPNFVLGNKKYLQNIEDLGKSLLNNLDRPIDANRLDNPNTQLLWKQFKTDIIDSAKTFAKKTASYLDRRLKEVDAEIRAVNADRALQLLDRNRSIATLTKEKKVILTKRFQTRREVAAARNLLEGETVCKYWTSLQKQKPPRDLIRTLKIPNGEAQGSRNYTKRSDEMAQIAKEHHDNLQDLDTNHNPNMREEAIQTALNAINTSLTDEESTQLGTALTDSNVLAALASAANGKSPGLDGIPYELWKTLNKRFQDHQKSVPKTSLQ</sequence>
<dbReference type="CDD" id="cd09076">
    <property type="entry name" value="L1-EN"/>
    <property type="match status" value="1"/>
</dbReference>
<dbReference type="GO" id="GO:0008311">
    <property type="term" value="F:double-stranded DNA 3'-5' DNA exonuclease activity"/>
    <property type="evidence" value="ECO:0007669"/>
    <property type="project" value="TreeGrafter"/>
</dbReference>
<dbReference type="EMBL" id="JH971407">
    <property type="protein sequence ID" value="EKM75935.1"/>
    <property type="molecule type" value="Genomic_DNA"/>
</dbReference>
<dbReference type="STRING" id="597362.K5XMU5"/>
<dbReference type="SUPFAM" id="SSF56219">
    <property type="entry name" value="DNase I-like"/>
    <property type="match status" value="1"/>
</dbReference>
<dbReference type="KEGG" id="abp:AGABI1DRAFT94557"/>
<organism evidence="8 9">
    <name type="scientific">Agaricus bisporus var. burnettii (strain JB137-S8 / ATCC MYA-4627 / FGSC 10392)</name>
    <name type="common">White button mushroom</name>
    <dbReference type="NCBI Taxonomy" id="597362"/>
    <lineage>
        <taxon>Eukaryota</taxon>
        <taxon>Fungi</taxon>
        <taxon>Dikarya</taxon>
        <taxon>Basidiomycota</taxon>
        <taxon>Agaricomycotina</taxon>
        <taxon>Agaricomycetes</taxon>
        <taxon>Agaricomycetidae</taxon>
        <taxon>Agaricales</taxon>
        <taxon>Agaricineae</taxon>
        <taxon>Agaricaceae</taxon>
        <taxon>Agaricus</taxon>
    </lineage>
</organism>
<name>K5XMU5_AGABU</name>
<dbReference type="InParanoid" id="K5XMU5"/>
<dbReference type="PANTHER" id="PTHR22748">
    <property type="entry name" value="AP ENDONUCLEASE"/>
    <property type="match status" value="1"/>
</dbReference>
<dbReference type="HOGENOM" id="CLU_432853_0_0_1"/>
<dbReference type="AlphaFoldDB" id="K5XMU5"/>
<dbReference type="Gene3D" id="3.60.10.10">
    <property type="entry name" value="Endonuclease/exonuclease/phosphatase"/>
    <property type="match status" value="1"/>
</dbReference>
<dbReference type="GO" id="GO:0003906">
    <property type="term" value="F:DNA-(apurinic or apyrimidinic site) endonuclease activity"/>
    <property type="evidence" value="ECO:0007669"/>
    <property type="project" value="TreeGrafter"/>
</dbReference>
<accession>K5XMU5</accession>
<dbReference type="InterPro" id="IPR005135">
    <property type="entry name" value="Endo/exonuclease/phosphatase"/>
</dbReference>
<dbReference type="Pfam" id="PF03372">
    <property type="entry name" value="Exo_endo_phos"/>
    <property type="match status" value="1"/>
</dbReference>
<dbReference type="Proteomes" id="UP000008493">
    <property type="component" value="Unassembled WGS sequence"/>
</dbReference>
<proteinExistence type="inferred from homology"/>
<dbReference type="OMA" id="PERAIMI"/>
<dbReference type="RefSeq" id="XP_007333495.1">
    <property type="nucleotide sequence ID" value="XM_007333433.1"/>
</dbReference>
<protein>
    <recommendedName>
        <fullName evidence="7">Endonuclease/exonuclease/phosphatase domain-containing protein</fullName>
    </recommendedName>
</protein>
<dbReference type="GeneID" id="18832573"/>